<dbReference type="Pfam" id="PF00174">
    <property type="entry name" value="Oxidored_molyb"/>
    <property type="match status" value="1"/>
</dbReference>
<dbReference type="SUPFAM" id="SSF56524">
    <property type="entry name" value="Oxidoreductase molybdopterin-binding domain"/>
    <property type="match status" value="1"/>
</dbReference>
<dbReference type="AlphaFoldDB" id="A0A2A5WFG9"/>
<gene>
    <name evidence="2" type="ORF">CNF02_02990</name>
</gene>
<dbReference type="Proteomes" id="UP000219329">
    <property type="component" value="Unassembled WGS sequence"/>
</dbReference>
<sequence>MSTKKTLQNINEIKLTRRQLMSGSGALGGLLLTGCDTQFYKPPVIREGFMGVADVMTMASQRMLLSNQQLVQEHDASEITKNFPVWNQSNPDDEEYQRLRAGNYADWRLPITGLVNNPVSLSLEDLKRMPRRTQTTMHICEQGWSAIAQWTGAPLMSVLEAAGGITTEAKYIMIDAYGGWYEGYDMFDAVHPQTILAYGMNGKDVPLGNGAPVRLRVERHCGYKQLKFIKSIQVVSSVEGFGRGTGGLNSDFGFHWYAGA</sequence>
<dbReference type="EMBL" id="NTJZ01000002">
    <property type="protein sequence ID" value="PDH35008.1"/>
    <property type="molecule type" value="Genomic_DNA"/>
</dbReference>
<proteinExistence type="predicted"/>
<reference evidence="2 3" key="1">
    <citation type="submission" date="2017-08" db="EMBL/GenBank/DDBJ databases">
        <title>Fine stratification of microbial communities through a metagenomic profile of the photic zone.</title>
        <authorList>
            <person name="Haro-Moreno J.M."/>
            <person name="Lopez-Perez M."/>
            <person name="De La Torre J."/>
            <person name="Picazo A."/>
            <person name="Camacho A."/>
            <person name="Rodriguez-Valera F."/>
        </authorList>
    </citation>
    <scope>NUCLEOTIDE SEQUENCE [LARGE SCALE GENOMIC DNA]</scope>
    <source>
        <strain evidence="2">MED-G28</strain>
    </source>
</reference>
<dbReference type="Gene3D" id="3.90.420.10">
    <property type="entry name" value="Oxidoreductase, molybdopterin-binding domain"/>
    <property type="match status" value="1"/>
</dbReference>
<evidence type="ECO:0000259" key="1">
    <source>
        <dbReference type="Pfam" id="PF00174"/>
    </source>
</evidence>
<organism evidence="2 3">
    <name type="scientific">OM182 bacterium MED-G28</name>
    <dbReference type="NCBI Taxonomy" id="1986256"/>
    <lineage>
        <taxon>Bacteria</taxon>
        <taxon>Pseudomonadati</taxon>
        <taxon>Pseudomonadota</taxon>
        <taxon>Gammaproteobacteria</taxon>
        <taxon>OMG group</taxon>
        <taxon>OM182 clade</taxon>
    </lineage>
</organism>
<name>A0A2A5WFG9_9GAMM</name>
<dbReference type="PANTHER" id="PTHR43032:SF2">
    <property type="entry name" value="BLL0505 PROTEIN"/>
    <property type="match status" value="1"/>
</dbReference>
<dbReference type="PROSITE" id="PS51257">
    <property type="entry name" value="PROKAR_LIPOPROTEIN"/>
    <property type="match status" value="1"/>
</dbReference>
<dbReference type="InterPro" id="IPR036374">
    <property type="entry name" value="OxRdtase_Mopterin-bd_sf"/>
</dbReference>
<dbReference type="PANTHER" id="PTHR43032">
    <property type="entry name" value="PROTEIN-METHIONINE-SULFOXIDE REDUCTASE"/>
    <property type="match status" value="1"/>
</dbReference>
<evidence type="ECO:0000313" key="3">
    <source>
        <dbReference type="Proteomes" id="UP000219329"/>
    </source>
</evidence>
<feature type="domain" description="Oxidoreductase molybdopterin-binding" evidence="1">
    <location>
        <begin position="104"/>
        <end position="236"/>
    </location>
</feature>
<accession>A0A2A5WFG9</accession>
<comment type="caution">
    <text evidence="2">The sequence shown here is derived from an EMBL/GenBank/DDBJ whole genome shotgun (WGS) entry which is preliminary data.</text>
</comment>
<protein>
    <submittedName>
        <fullName evidence="2">Molybdopterin-binding protein</fullName>
    </submittedName>
</protein>
<evidence type="ECO:0000313" key="2">
    <source>
        <dbReference type="EMBL" id="PDH35008.1"/>
    </source>
</evidence>
<dbReference type="InterPro" id="IPR000572">
    <property type="entry name" value="OxRdtase_Mopterin-bd_dom"/>
</dbReference>